<dbReference type="GO" id="GO:0051383">
    <property type="term" value="P:kinetochore organization"/>
    <property type="evidence" value="ECO:0007669"/>
    <property type="project" value="TreeGrafter"/>
</dbReference>
<evidence type="ECO:0000256" key="13">
    <source>
        <dbReference type="SAM" id="MobiDB-lite"/>
    </source>
</evidence>
<evidence type="ECO:0000256" key="4">
    <source>
        <dbReference type="ARBA" id="ARBA00022454"/>
    </source>
</evidence>
<dbReference type="Pfam" id="PF18595">
    <property type="entry name" value="Nuf2_DHR10-like"/>
    <property type="match status" value="1"/>
</dbReference>
<evidence type="ECO:0000256" key="12">
    <source>
        <dbReference type="SAM" id="Coils"/>
    </source>
</evidence>
<dbReference type="GO" id="GO:0051315">
    <property type="term" value="P:attachment of mitotic spindle microtubules to kinetochore"/>
    <property type="evidence" value="ECO:0007669"/>
    <property type="project" value="TreeGrafter"/>
</dbReference>
<keyword evidence="9" id="KW-0539">Nucleus</keyword>
<evidence type="ECO:0000256" key="1">
    <source>
        <dbReference type="ARBA" id="ARBA00004123"/>
    </source>
</evidence>
<evidence type="ECO:0000256" key="5">
    <source>
        <dbReference type="ARBA" id="ARBA00022618"/>
    </source>
</evidence>
<organism evidence="16 17">
    <name type="scientific">Armillaria novae-zelandiae</name>
    <dbReference type="NCBI Taxonomy" id="153914"/>
    <lineage>
        <taxon>Eukaryota</taxon>
        <taxon>Fungi</taxon>
        <taxon>Dikarya</taxon>
        <taxon>Basidiomycota</taxon>
        <taxon>Agaricomycotina</taxon>
        <taxon>Agaricomycetes</taxon>
        <taxon>Agaricomycetidae</taxon>
        <taxon>Agaricales</taxon>
        <taxon>Marasmiineae</taxon>
        <taxon>Physalacriaceae</taxon>
        <taxon>Armillaria</taxon>
    </lineage>
</organism>
<evidence type="ECO:0000256" key="3">
    <source>
        <dbReference type="ARBA" id="ARBA00005498"/>
    </source>
</evidence>
<keyword evidence="5" id="KW-0132">Cell division</keyword>
<keyword evidence="4" id="KW-0158">Chromosome</keyword>
<evidence type="ECO:0000256" key="11">
    <source>
        <dbReference type="ARBA" id="ARBA00023328"/>
    </source>
</evidence>
<dbReference type="GO" id="GO:0007052">
    <property type="term" value="P:mitotic spindle organization"/>
    <property type="evidence" value="ECO:0007669"/>
    <property type="project" value="TreeGrafter"/>
</dbReference>
<keyword evidence="8 12" id="KW-0175">Coiled coil</keyword>
<keyword evidence="17" id="KW-1185">Reference proteome</keyword>
<comment type="similarity">
    <text evidence="3">Belongs to the NUF2 family.</text>
</comment>
<dbReference type="InterPro" id="IPR038275">
    <property type="entry name" value="Nuf2_N_sf"/>
</dbReference>
<gene>
    <name evidence="16" type="ORF">IW261DRAFT_1417245</name>
</gene>
<feature type="domain" description="Nuf2 DHR10-like" evidence="15">
    <location>
        <begin position="280"/>
        <end position="397"/>
    </location>
</feature>
<keyword evidence="7" id="KW-0995">Kinetochore</keyword>
<dbReference type="InterPro" id="IPR041112">
    <property type="entry name" value="Nuf2_DHR10-like"/>
</dbReference>
<keyword evidence="10" id="KW-0131">Cell cycle</keyword>
<feature type="coiled-coil region" evidence="12">
    <location>
        <begin position="230"/>
        <end position="310"/>
    </location>
</feature>
<protein>
    <submittedName>
        <fullName evidence="16">Nuf2 family-domain-containing protein</fullName>
    </submittedName>
</protein>
<dbReference type="AlphaFoldDB" id="A0AA39PHF7"/>
<dbReference type="GO" id="GO:0051301">
    <property type="term" value="P:cell division"/>
    <property type="evidence" value="ECO:0007669"/>
    <property type="project" value="UniProtKB-KW"/>
</dbReference>
<sequence length="468" mass="53871">MAPRTKNQGIFPLMDVAEIIESLSAWGFTISIEQINHPSVDLVETIAYACLAEVTGISRESLQQAVQESLAAHEDKDRDKGMANHSDPPTSTDIIFKDLYTETLTNNILLTHMARFAAAAKLDDFTSSDIYRPTRERTIRLLSAFINFVKFTEQDSNPFAKAIRERSDGILLERDKVAEQLSLVQRKTATIQAKMAEDEPRCEQLRTENFELKGRLRASKEIQTIGLQELEKLKAEKVALLKRREALNDELESMSESVNRTRSRVVQSPERIKRTISTMSTSANEDKKMVAMQENKAKELQAKFNALHNIERASYSLGCIEQLQTVEKEERLLQESHKELGGLRDDLEGKKIELSELRLKRERVEKQLSNAHEKLERAQRHAEEKKLASQRTIDRLQKEINDMAVERRDNDKQVEQLRLEAEEVERKMAEHLRASQLEINELLGEYWKLRHHTDVYRETLANIIGVRS</sequence>
<evidence type="ECO:0000256" key="9">
    <source>
        <dbReference type="ARBA" id="ARBA00023242"/>
    </source>
</evidence>
<dbReference type="Proteomes" id="UP001175227">
    <property type="component" value="Unassembled WGS sequence"/>
</dbReference>
<evidence type="ECO:0000313" key="17">
    <source>
        <dbReference type="Proteomes" id="UP001175227"/>
    </source>
</evidence>
<dbReference type="PANTHER" id="PTHR21650:SF2">
    <property type="entry name" value="KINETOCHORE PROTEIN NUF2"/>
    <property type="match status" value="1"/>
</dbReference>
<dbReference type="Gene3D" id="1.10.418.60">
    <property type="entry name" value="Ncd80 complex, Nuf2 subunit"/>
    <property type="match status" value="1"/>
</dbReference>
<feature type="domain" description="Kinetochore protein Nuf2 N-terminal" evidence="14">
    <location>
        <begin position="10"/>
        <end position="165"/>
    </location>
</feature>
<dbReference type="GO" id="GO:0005634">
    <property type="term" value="C:nucleus"/>
    <property type="evidence" value="ECO:0007669"/>
    <property type="project" value="UniProtKB-SubCell"/>
</dbReference>
<dbReference type="GO" id="GO:0045132">
    <property type="term" value="P:meiotic chromosome segregation"/>
    <property type="evidence" value="ECO:0007669"/>
    <property type="project" value="TreeGrafter"/>
</dbReference>
<feature type="compositionally biased region" description="Basic and acidic residues" evidence="13">
    <location>
        <begin position="71"/>
        <end position="82"/>
    </location>
</feature>
<evidence type="ECO:0000256" key="6">
    <source>
        <dbReference type="ARBA" id="ARBA00022776"/>
    </source>
</evidence>
<dbReference type="GO" id="GO:0031262">
    <property type="term" value="C:Ndc80 complex"/>
    <property type="evidence" value="ECO:0007669"/>
    <property type="project" value="InterPro"/>
</dbReference>
<dbReference type="EMBL" id="JAUEPR010000006">
    <property type="protein sequence ID" value="KAK0483323.1"/>
    <property type="molecule type" value="Genomic_DNA"/>
</dbReference>
<keyword evidence="11" id="KW-0137">Centromere</keyword>
<reference evidence="16" key="1">
    <citation type="submission" date="2023-06" db="EMBL/GenBank/DDBJ databases">
        <authorList>
            <consortium name="Lawrence Berkeley National Laboratory"/>
            <person name="Ahrendt S."/>
            <person name="Sahu N."/>
            <person name="Indic B."/>
            <person name="Wong-Bajracharya J."/>
            <person name="Merenyi Z."/>
            <person name="Ke H.-M."/>
            <person name="Monk M."/>
            <person name="Kocsube S."/>
            <person name="Drula E."/>
            <person name="Lipzen A."/>
            <person name="Balint B."/>
            <person name="Henrissat B."/>
            <person name="Andreopoulos B."/>
            <person name="Martin F.M."/>
            <person name="Harder C.B."/>
            <person name="Rigling D."/>
            <person name="Ford K.L."/>
            <person name="Foster G.D."/>
            <person name="Pangilinan J."/>
            <person name="Papanicolaou A."/>
            <person name="Barry K."/>
            <person name="LaButti K."/>
            <person name="Viragh M."/>
            <person name="Koriabine M."/>
            <person name="Yan M."/>
            <person name="Riley R."/>
            <person name="Champramary S."/>
            <person name="Plett K.L."/>
            <person name="Tsai I.J."/>
            <person name="Slot J."/>
            <person name="Sipos G."/>
            <person name="Plett J."/>
            <person name="Nagy L.G."/>
            <person name="Grigoriev I.V."/>
        </authorList>
    </citation>
    <scope>NUCLEOTIDE SEQUENCE</scope>
    <source>
        <strain evidence="16">ICMP 16352</strain>
    </source>
</reference>
<accession>A0AA39PHF7</accession>
<evidence type="ECO:0000256" key="2">
    <source>
        <dbReference type="ARBA" id="ARBA00004629"/>
    </source>
</evidence>
<dbReference type="PANTHER" id="PTHR21650">
    <property type="entry name" value="MEMBRALIN/KINETOCHORE PROTEIN NUF2"/>
    <property type="match status" value="1"/>
</dbReference>
<name>A0AA39PHF7_9AGAR</name>
<feature type="coiled-coil region" evidence="12">
    <location>
        <begin position="347"/>
        <end position="434"/>
    </location>
</feature>
<proteinExistence type="inferred from homology"/>
<dbReference type="Pfam" id="PF03800">
    <property type="entry name" value="Nuf2"/>
    <property type="match status" value="1"/>
</dbReference>
<dbReference type="GO" id="GO:0044877">
    <property type="term" value="F:protein-containing complex binding"/>
    <property type="evidence" value="ECO:0007669"/>
    <property type="project" value="TreeGrafter"/>
</dbReference>
<evidence type="ECO:0000313" key="16">
    <source>
        <dbReference type="EMBL" id="KAK0483323.1"/>
    </source>
</evidence>
<evidence type="ECO:0000259" key="15">
    <source>
        <dbReference type="Pfam" id="PF18595"/>
    </source>
</evidence>
<comment type="subcellular location">
    <subcellularLocation>
        <location evidence="2">Chromosome</location>
        <location evidence="2">Centromere</location>
        <location evidence="2">Kinetochore</location>
    </subcellularLocation>
    <subcellularLocation>
        <location evidence="1">Nucleus</location>
    </subcellularLocation>
</comment>
<keyword evidence="6" id="KW-0498">Mitosis</keyword>
<evidence type="ECO:0000256" key="8">
    <source>
        <dbReference type="ARBA" id="ARBA00023054"/>
    </source>
</evidence>
<feature type="region of interest" description="Disordered" evidence="13">
    <location>
        <begin position="68"/>
        <end position="89"/>
    </location>
</feature>
<evidence type="ECO:0000256" key="7">
    <source>
        <dbReference type="ARBA" id="ARBA00022838"/>
    </source>
</evidence>
<dbReference type="InterPro" id="IPR005549">
    <property type="entry name" value="Kinetochore_Nuf2_N"/>
</dbReference>
<evidence type="ECO:0000256" key="10">
    <source>
        <dbReference type="ARBA" id="ARBA00023306"/>
    </source>
</evidence>
<evidence type="ECO:0000259" key="14">
    <source>
        <dbReference type="Pfam" id="PF03800"/>
    </source>
</evidence>
<comment type="caution">
    <text evidence="16">The sequence shown here is derived from an EMBL/GenBank/DDBJ whole genome shotgun (WGS) entry which is preliminary data.</text>
</comment>